<organism evidence="1 2">
    <name type="scientific">Stratiformator vulcanicus</name>
    <dbReference type="NCBI Taxonomy" id="2527980"/>
    <lineage>
        <taxon>Bacteria</taxon>
        <taxon>Pseudomonadati</taxon>
        <taxon>Planctomycetota</taxon>
        <taxon>Planctomycetia</taxon>
        <taxon>Planctomycetales</taxon>
        <taxon>Planctomycetaceae</taxon>
        <taxon>Stratiformator</taxon>
    </lineage>
</organism>
<sequence>MSCIQHTIDFKSLAKPVPPVALTTKTLNSNSDDSSQCRRVAGDDLLVAPSDHGSPVTKWAPVGRLGAGDLQLVRRGMTTKCLLNNRARPQPPVG</sequence>
<dbReference type="KEGG" id="svp:Pan189_25580"/>
<evidence type="ECO:0000313" key="2">
    <source>
        <dbReference type="Proteomes" id="UP000317318"/>
    </source>
</evidence>
<protein>
    <submittedName>
        <fullName evidence="1">Uncharacterized protein</fullName>
    </submittedName>
</protein>
<gene>
    <name evidence="1" type="ORF">Pan189_25580</name>
</gene>
<dbReference type="Proteomes" id="UP000317318">
    <property type="component" value="Chromosome"/>
</dbReference>
<keyword evidence="2" id="KW-1185">Reference proteome</keyword>
<proteinExistence type="predicted"/>
<dbReference type="AlphaFoldDB" id="A0A517R2S0"/>
<evidence type="ECO:0000313" key="1">
    <source>
        <dbReference type="EMBL" id="QDT38168.1"/>
    </source>
</evidence>
<reference evidence="1 2" key="1">
    <citation type="submission" date="2019-02" db="EMBL/GenBank/DDBJ databases">
        <title>Deep-cultivation of Planctomycetes and their phenomic and genomic characterization uncovers novel biology.</title>
        <authorList>
            <person name="Wiegand S."/>
            <person name="Jogler M."/>
            <person name="Boedeker C."/>
            <person name="Pinto D."/>
            <person name="Vollmers J."/>
            <person name="Rivas-Marin E."/>
            <person name="Kohn T."/>
            <person name="Peeters S.H."/>
            <person name="Heuer A."/>
            <person name="Rast P."/>
            <person name="Oberbeckmann S."/>
            <person name="Bunk B."/>
            <person name="Jeske O."/>
            <person name="Meyerdierks A."/>
            <person name="Storesund J.E."/>
            <person name="Kallscheuer N."/>
            <person name="Luecker S."/>
            <person name="Lage O.M."/>
            <person name="Pohl T."/>
            <person name="Merkel B.J."/>
            <person name="Hornburger P."/>
            <person name="Mueller R.-W."/>
            <person name="Bruemmer F."/>
            <person name="Labrenz M."/>
            <person name="Spormann A.M."/>
            <person name="Op den Camp H."/>
            <person name="Overmann J."/>
            <person name="Amann R."/>
            <person name="Jetten M.S.M."/>
            <person name="Mascher T."/>
            <person name="Medema M.H."/>
            <person name="Devos D.P."/>
            <person name="Kaster A.-K."/>
            <person name="Ovreas L."/>
            <person name="Rohde M."/>
            <person name="Galperin M.Y."/>
            <person name="Jogler C."/>
        </authorList>
    </citation>
    <scope>NUCLEOTIDE SEQUENCE [LARGE SCALE GENOMIC DNA]</scope>
    <source>
        <strain evidence="1 2">Pan189</strain>
    </source>
</reference>
<dbReference type="EMBL" id="CP036268">
    <property type="protein sequence ID" value="QDT38168.1"/>
    <property type="molecule type" value="Genomic_DNA"/>
</dbReference>
<accession>A0A517R2S0</accession>
<name>A0A517R2S0_9PLAN</name>